<feature type="region of interest" description="Disordered" evidence="1">
    <location>
        <begin position="75"/>
        <end position="112"/>
    </location>
</feature>
<protein>
    <submittedName>
        <fullName evidence="3">Leucine-rich repeat extensin-like protein 1</fullName>
    </submittedName>
</protein>
<organism evidence="2 3">
    <name type="scientific">Hyalella azteca</name>
    <name type="common">Amphipod</name>
    <dbReference type="NCBI Taxonomy" id="294128"/>
    <lineage>
        <taxon>Eukaryota</taxon>
        <taxon>Metazoa</taxon>
        <taxon>Ecdysozoa</taxon>
        <taxon>Arthropoda</taxon>
        <taxon>Crustacea</taxon>
        <taxon>Multicrustacea</taxon>
        <taxon>Malacostraca</taxon>
        <taxon>Eumalacostraca</taxon>
        <taxon>Peracarida</taxon>
        <taxon>Amphipoda</taxon>
        <taxon>Senticaudata</taxon>
        <taxon>Talitrida</taxon>
        <taxon>Talitroidea</taxon>
        <taxon>Hyalellidae</taxon>
        <taxon>Hyalella</taxon>
    </lineage>
</organism>
<gene>
    <name evidence="3" type="primary">LOC108670206</name>
</gene>
<dbReference type="GeneID" id="108670206"/>
<dbReference type="RefSeq" id="XP_018013154.1">
    <property type="nucleotide sequence ID" value="XM_018157665.1"/>
</dbReference>
<keyword evidence="2" id="KW-1185">Reference proteome</keyword>
<name>A0A8B7NHP5_HYAAZ</name>
<feature type="region of interest" description="Disordered" evidence="1">
    <location>
        <begin position="1"/>
        <end position="63"/>
    </location>
</feature>
<dbReference type="KEGG" id="hazt:108670206"/>
<reference evidence="3" key="1">
    <citation type="submission" date="2025-08" db="UniProtKB">
        <authorList>
            <consortium name="RefSeq"/>
        </authorList>
    </citation>
    <scope>IDENTIFICATION</scope>
    <source>
        <tissue evidence="3">Whole organism</tissue>
    </source>
</reference>
<evidence type="ECO:0000256" key="1">
    <source>
        <dbReference type="SAM" id="MobiDB-lite"/>
    </source>
</evidence>
<dbReference type="AlphaFoldDB" id="A0A8B7NHP5"/>
<sequence length="145" mass="14983">MTRWVTRVPPPPPPGPRSISRWDRSHPYPTPLPGPRSIARWDPSAVPHAPSRAPKYGPVGSVTYAPPPGAQKYGPMGSVTYAPPPGAQKYGPMGAVTRAPPPHQGPRTGTNKAVTIITIKTGAGVTGSEANEVTCHGTGAGDAIA</sequence>
<dbReference type="Proteomes" id="UP000694843">
    <property type="component" value="Unplaced"/>
</dbReference>
<evidence type="ECO:0000313" key="2">
    <source>
        <dbReference type="Proteomes" id="UP000694843"/>
    </source>
</evidence>
<evidence type="ECO:0000313" key="3">
    <source>
        <dbReference type="RefSeq" id="XP_018013154.1"/>
    </source>
</evidence>
<feature type="region of interest" description="Disordered" evidence="1">
    <location>
        <begin position="125"/>
        <end position="145"/>
    </location>
</feature>
<proteinExistence type="predicted"/>
<accession>A0A8B7NHP5</accession>